<keyword evidence="2" id="KW-1185">Reference proteome</keyword>
<comment type="caution">
    <text evidence="1">The sequence shown here is derived from an EMBL/GenBank/DDBJ whole genome shotgun (WGS) entry which is preliminary data.</text>
</comment>
<dbReference type="EMBL" id="JABSTU010000009">
    <property type="protein sequence ID" value="KAH8021715.1"/>
    <property type="molecule type" value="Genomic_DNA"/>
</dbReference>
<organism evidence="1 2">
    <name type="scientific">Rhipicephalus microplus</name>
    <name type="common">Cattle tick</name>
    <name type="synonym">Boophilus microplus</name>
    <dbReference type="NCBI Taxonomy" id="6941"/>
    <lineage>
        <taxon>Eukaryota</taxon>
        <taxon>Metazoa</taxon>
        <taxon>Ecdysozoa</taxon>
        <taxon>Arthropoda</taxon>
        <taxon>Chelicerata</taxon>
        <taxon>Arachnida</taxon>
        <taxon>Acari</taxon>
        <taxon>Parasitiformes</taxon>
        <taxon>Ixodida</taxon>
        <taxon>Ixodoidea</taxon>
        <taxon>Ixodidae</taxon>
        <taxon>Rhipicephalinae</taxon>
        <taxon>Rhipicephalus</taxon>
        <taxon>Boophilus</taxon>
    </lineage>
</organism>
<gene>
    <name evidence="1" type="ORF">HPB51_016379</name>
</gene>
<sequence length="90" mass="9757">MAKAPGGPVGDPLLVSTFALSSTKKRLMLYENGISVADVSQHNSDTAQCLTECFAATRGERSVHVVVPDALLSAAVRSHYFVEREHCRVR</sequence>
<dbReference type="Proteomes" id="UP000821866">
    <property type="component" value="Chromosome 7"/>
</dbReference>
<dbReference type="AlphaFoldDB" id="A0A9J6DIC3"/>
<accession>A0A9J6DIC3</accession>
<protein>
    <submittedName>
        <fullName evidence="1">Uncharacterized protein</fullName>
    </submittedName>
</protein>
<dbReference type="VEuPathDB" id="VectorBase:LOC119174519"/>
<reference evidence="1" key="1">
    <citation type="journal article" date="2020" name="Cell">
        <title>Large-Scale Comparative Analyses of Tick Genomes Elucidate Their Genetic Diversity and Vector Capacities.</title>
        <authorList>
            <consortium name="Tick Genome and Microbiome Consortium (TIGMIC)"/>
            <person name="Jia N."/>
            <person name="Wang J."/>
            <person name="Shi W."/>
            <person name="Du L."/>
            <person name="Sun Y."/>
            <person name="Zhan W."/>
            <person name="Jiang J.F."/>
            <person name="Wang Q."/>
            <person name="Zhang B."/>
            <person name="Ji P."/>
            <person name="Bell-Sakyi L."/>
            <person name="Cui X.M."/>
            <person name="Yuan T.T."/>
            <person name="Jiang B.G."/>
            <person name="Yang W.F."/>
            <person name="Lam T.T."/>
            <person name="Chang Q.C."/>
            <person name="Ding S.J."/>
            <person name="Wang X.J."/>
            <person name="Zhu J.G."/>
            <person name="Ruan X.D."/>
            <person name="Zhao L."/>
            <person name="Wei J.T."/>
            <person name="Ye R.Z."/>
            <person name="Que T.C."/>
            <person name="Du C.H."/>
            <person name="Zhou Y.H."/>
            <person name="Cheng J.X."/>
            <person name="Dai P.F."/>
            <person name="Guo W.B."/>
            <person name="Han X.H."/>
            <person name="Huang E.J."/>
            <person name="Li L.F."/>
            <person name="Wei W."/>
            <person name="Gao Y.C."/>
            <person name="Liu J.Z."/>
            <person name="Shao H.Z."/>
            <person name="Wang X."/>
            <person name="Wang C.C."/>
            <person name="Yang T.C."/>
            <person name="Huo Q.B."/>
            <person name="Li W."/>
            <person name="Chen H.Y."/>
            <person name="Chen S.E."/>
            <person name="Zhou L.G."/>
            <person name="Ni X.B."/>
            <person name="Tian J.H."/>
            <person name="Sheng Y."/>
            <person name="Liu T."/>
            <person name="Pan Y.S."/>
            <person name="Xia L.Y."/>
            <person name="Li J."/>
            <person name="Zhao F."/>
            <person name="Cao W.C."/>
        </authorList>
    </citation>
    <scope>NUCLEOTIDE SEQUENCE</scope>
    <source>
        <strain evidence="1">Rmic-2018</strain>
    </source>
</reference>
<reference evidence="1" key="2">
    <citation type="submission" date="2021-09" db="EMBL/GenBank/DDBJ databases">
        <authorList>
            <person name="Jia N."/>
            <person name="Wang J."/>
            <person name="Shi W."/>
            <person name="Du L."/>
            <person name="Sun Y."/>
            <person name="Zhan W."/>
            <person name="Jiang J."/>
            <person name="Wang Q."/>
            <person name="Zhang B."/>
            <person name="Ji P."/>
            <person name="Sakyi L.B."/>
            <person name="Cui X."/>
            <person name="Yuan T."/>
            <person name="Jiang B."/>
            <person name="Yang W."/>
            <person name="Lam T.T.-Y."/>
            <person name="Chang Q."/>
            <person name="Ding S."/>
            <person name="Wang X."/>
            <person name="Zhu J."/>
            <person name="Ruan X."/>
            <person name="Zhao L."/>
            <person name="Wei J."/>
            <person name="Que T."/>
            <person name="Du C."/>
            <person name="Cheng J."/>
            <person name="Dai P."/>
            <person name="Han X."/>
            <person name="Huang E."/>
            <person name="Gao Y."/>
            <person name="Liu J."/>
            <person name="Shao H."/>
            <person name="Ye R."/>
            <person name="Li L."/>
            <person name="Wei W."/>
            <person name="Wang X."/>
            <person name="Wang C."/>
            <person name="Huo Q."/>
            <person name="Li W."/>
            <person name="Guo W."/>
            <person name="Chen H."/>
            <person name="Chen S."/>
            <person name="Zhou L."/>
            <person name="Zhou L."/>
            <person name="Ni X."/>
            <person name="Tian J."/>
            <person name="Zhou Y."/>
            <person name="Sheng Y."/>
            <person name="Liu T."/>
            <person name="Pan Y."/>
            <person name="Xia L."/>
            <person name="Li J."/>
            <person name="Zhao F."/>
            <person name="Cao W."/>
        </authorList>
    </citation>
    <scope>NUCLEOTIDE SEQUENCE</scope>
    <source>
        <strain evidence="1">Rmic-2018</strain>
        <tissue evidence="1">Larvae</tissue>
    </source>
</reference>
<evidence type="ECO:0000313" key="1">
    <source>
        <dbReference type="EMBL" id="KAH8021715.1"/>
    </source>
</evidence>
<proteinExistence type="predicted"/>
<evidence type="ECO:0000313" key="2">
    <source>
        <dbReference type="Proteomes" id="UP000821866"/>
    </source>
</evidence>
<name>A0A9J6DIC3_RHIMP</name>